<dbReference type="HOGENOM" id="CLU_017028_7_3_7"/>
<dbReference type="eggNOG" id="COG4166">
    <property type="taxonomic scope" value="Bacteria"/>
</dbReference>
<dbReference type="CDD" id="cd00995">
    <property type="entry name" value="PBP2_NikA_DppA_OppA_like"/>
    <property type="match status" value="1"/>
</dbReference>
<feature type="domain" description="Solute-binding protein family 5" evidence="4">
    <location>
        <begin position="86"/>
        <end position="446"/>
    </location>
</feature>
<dbReference type="Gene3D" id="3.90.76.10">
    <property type="entry name" value="Dipeptide-binding Protein, Domain 1"/>
    <property type="match status" value="1"/>
</dbReference>
<dbReference type="PANTHER" id="PTHR30290:SF9">
    <property type="entry name" value="OLIGOPEPTIDE-BINDING PROTEIN APPA"/>
    <property type="match status" value="1"/>
</dbReference>
<dbReference type="Pfam" id="PF00496">
    <property type="entry name" value="SBP_bac_5"/>
    <property type="match status" value="1"/>
</dbReference>
<dbReference type="SUPFAM" id="SSF53850">
    <property type="entry name" value="Periplasmic binding protein-like II"/>
    <property type="match status" value="1"/>
</dbReference>
<dbReference type="GO" id="GO:0015833">
    <property type="term" value="P:peptide transport"/>
    <property type="evidence" value="ECO:0007669"/>
    <property type="project" value="TreeGrafter"/>
</dbReference>
<evidence type="ECO:0000256" key="1">
    <source>
        <dbReference type="ARBA" id="ARBA00005695"/>
    </source>
</evidence>
<dbReference type="PIRSF" id="PIRSF002741">
    <property type="entry name" value="MppA"/>
    <property type="match status" value="1"/>
</dbReference>
<dbReference type="GO" id="GO:1904680">
    <property type="term" value="F:peptide transmembrane transporter activity"/>
    <property type="evidence" value="ECO:0007669"/>
    <property type="project" value="TreeGrafter"/>
</dbReference>
<dbReference type="KEGG" id="daf:Desaf_1494"/>
<reference evidence="5 6" key="1">
    <citation type="journal article" date="2011" name="J. Bacteriol.">
        <title>Genome sequence of the mercury-methylating and pleomorphic Desulfovibrio africanus Strain Walvis Bay.</title>
        <authorList>
            <person name="Brown S.D."/>
            <person name="Wall J.D."/>
            <person name="Kucken A.M."/>
            <person name="Gilmour C.C."/>
            <person name="Podar M."/>
            <person name="Brandt C.C."/>
            <person name="Teshima H."/>
            <person name="Detter J.C."/>
            <person name="Han C.S."/>
            <person name="Land M.L."/>
            <person name="Lucas S."/>
            <person name="Han J."/>
            <person name="Pennacchio L."/>
            <person name="Nolan M."/>
            <person name="Pitluck S."/>
            <person name="Woyke T."/>
            <person name="Goodwin L."/>
            <person name="Palumbo A.V."/>
            <person name="Elias D.A."/>
        </authorList>
    </citation>
    <scope>NUCLEOTIDE SEQUENCE [LARGE SCALE GENOMIC DNA]</scope>
    <source>
        <strain evidence="5 6">Walvis Bay</strain>
    </source>
</reference>
<evidence type="ECO:0000256" key="2">
    <source>
        <dbReference type="ARBA" id="ARBA00022448"/>
    </source>
</evidence>
<dbReference type="EMBL" id="CP003221">
    <property type="protein sequence ID" value="EGJ49831.1"/>
    <property type="molecule type" value="Genomic_DNA"/>
</dbReference>
<dbReference type="RefSeq" id="WP_014259617.1">
    <property type="nucleotide sequence ID" value="NC_016629.1"/>
</dbReference>
<accession>F3Z0K7</accession>
<evidence type="ECO:0000259" key="4">
    <source>
        <dbReference type="Pfam" id="PF00496"/>
    </source>
</evidence>
<comment type="similarity">
    <text evidence="1">Belongs to the bacterial solute-binding protein 5 family.</text>
</comment>
<dbReference type="Gene3D" id="3.10.105.10">
    <property type="entry name" value="Dipeptide-binding Protein, Domain 3"/>
    <property type="match status" value="1"/>
</dbReference>
<dbReference type="AlphaFoldDB" id="F3Z0K7"/>
<evidence type="ECO:0000313" key="5">
    <source>
        <dbReference type="EMBL" id="EGJ49831.1"/>
    </source>
</evidence>
<proteinExistence type="inferred from homology"/>
<gene>
    <name evidence="5" type="ORF">Desaf_1494</name>
</gene>
<dbReference type="GO" id="GO:0043190">
    <property type="term" value="C:ATP-binding cassette (ABC) transporter complex"/>
    <property type="evidence" value="ECO:0007669"/>
    <property type="project" value="InterPro"/>
</dbReference>
<dbReference type="InterPro" id="IPR000914">
    <property type="entry name" value="SBP_5_dom"/>
</dbReference>
<sequence length="526" mass="59323">MHSFLSHFILCMTCAYFLCSCGQEDSSASPLKQAIHSHNPAPRILTWPLSAPVTSFDPIEATNIPEATVVVQIFDTLVRFDQSLSIAPGIAKRWKVDPTGREYTFDLKAGIVFHDGSALTATKVKLSLERLARAGKKTFLYKHLKVIEGCEAFSEGRAQEISGIQVLNPLQVRIRLERPHAPFLPALSICQAAIVSITDNPLKAEGPLNIVGSGPFVPEFADNERIVLRPFAHFVDGAPHIDGLIFKFYNGADIKSAAEDFLVGELSAVPMFGPVEDMLRGRTDYKMIRRLAIGLFFYGFNMHESAELTANMRRCIAQVIDKRKLFAKSKMFHLAESIIPMGLAGYRPNWIAPTRNEDCNLIPSMPARIRMLSVARNSRIETEMAYLADRLHTLGSELEVEYILDWEEFYKRLAAGDCDMFRLAWYPDTPDLDEMFFPLFHSQGEYNYFGYSNPHVDALLEQARAMSRLEERITLYQQAEEIILHDLPAIPISYESMDRAVKSNVHGLGWNPLGEFYTSFASVWIE</sequence>
<keyword evidence="3" id="KW-0732">Signal</keyword>
<dbReference type="GO" id="GO:0030288">
    <property type="term" value="C:outer membrane-bounded periplasmic space"/>
    <property type="evidence" value="ECO:0007669"/>
    <property type="project" value="UniProtKB-ARBA"/>
</dbReference>
<dbReference type="PANTHER" id="PTHR30290">
    <property type="entry name" value="PERIPLASMIC BINDING COMPONENT OF ABC TRANSPORTER"/>
    <property type="match status" value="1"/>
</dbReference>
<dbReference type="Proteomes" id="UP000007844">
    <property type="component" value="Chromosome"/>
</dbReference>
<name>F3Z0K7_DESAF</name>
<protein>
    <submittedName>
        <fullName evidence="5">ABC-type transporter, periplasmic subunit</fullName>
    </submittedName>
</protein>
<dbReference type="InterPro" id="IPR030678">
    <property type="entry name" value="Peptide/Ni-bd"/>
</dbReference>
<dbReference type="STRING" id="690850.Desaf_1494"/>
<organism evidence="5 6">
    <name type="scientific">Desulfocurvibacter africanus subsp. africanus str. Walvis Bay</name>
    <dbReference type="NCBI Taxonomy" id="690850"/>
    <lineage>
        <taxon>Bacteria</taxon>
        <taxon>Pseudomonadati</taxon>
        <taxon>Thermodesulfobacteriota</taxon>
        <taxon>Desulfovibrionia</taxon>
        <taxon>Desulfovibrionales</taxon>
        <taxon>Desulfovibrionaceae</taxon>
        <taxon>Desulfocurvibacter</taxon>
    </lineage>
</organism>
<evidence type="ECO:0000313" key="6">
    <source>
        <dbReference type="Proteomes" id="UP000007844"/>
    </source>
</evidence>
<dbReference type="InterPro" id="IPR039424">
    <property type="entry name" value="SBP_5"/>
</dbReference>
<dbReference type="Gene3D" id="3.40.190.10">
    <property type="entry name" value="Periplasmic binding protein-like II"/>
    <property type="match status" value="1"/>
</dbReference>
<keyword evidence="6" id="KW-1185">Reference proteome</keyword>
<evidence type="ECO:0000256" key="3">
    <source>
        <dbReference type="ARBA" id="ARBA00022729"/>
    </source>
</evidence>
<keyword evidence="2" id="KW-0813">Transport</keyword>